<dbReference type="Pfam" id="PF04389">
    <property type="entry name" value="Peptidase_M28"/>
    <property type="match status" value="1"/>
</dbReference>
<proteinExistence type="inferred from homology"/>
<dbReference type="Gene3D" id="3.40.630.10">
    <property type="entry name" value="Zn peptidases"/>
    <property type="match status" value="1"/>
</dbReference>
<evidence type="ECO:0000256" key="1">
    <source>
        <dbReference type="ARBA" id="ARBA00001947"/>
    </source>
</evidence>
<keyword evidence="5 10" id="KW-0645">Protease</keyword>
<keyword evidence="8 10" id="KW-0378">Hydrolase</keyword>
<dbReference type="SUPFAM" id="SSF53187">
    <property type="entry name" value="Zn-dependent exopeptidases"/>
    <property type="match status" value="1"/>
</dbReference>
<protein>
    <recommendedName>
        <fullName evidence="10">Peptide hydrolase</fullName>
        <ecNumber evidence="10">3.4.-.-</ecNumber>
    </recommendedName>
</protein>
<evidence type="ECO:0000313" key="14">
    <source>
        <dbReference type="Proteomes" id="UP001437256"/>
    </source>
</evidence>
<keyword evidence="4" id="KW-0031">Aminopeptidase</keyword>
<evidence type="ECO:0000313" key="13">
    <source>
        <dbReference type="EMBL" id="KAL0069588.1"/>
    </source>
</evidence>
<keyword evidence="14" id="KW-1185">Reference proteome</keyword>
<evidence type="ECO:0000256" key="10">
    <source>
        <dbReference type="RuleBase" id="RU361240"/>
    </source>
</evidence>
<dbReference type="Gene3D" id="3.50.30.30">
    <property type="match status" value="1"/>
</dbReference>
<comment type="similarity">
    <text evidence="2">Belongs to the peptidase M28 family. M28B subfamily.</text>
</comment>
<evidence type="ECO:0000256" key="8">
    <source>
        <dbReference type="ARBA" id="ARBA00022801"/>
    </source>
</evidence>
<dbReference type="InterPro" id="IPR045175">
    <property type="entry name" value="M28_fam"/>
</dbReference>
<keyword evidence="6 10" id="KW-0479">Metal-binding</keyword>
<evidence type="ECO:0000256" key="9">
    <source>
        <dbReference type="ARBA" id="ARBA00022833"/>
    </source>
</evidence>
<feature type="domain" description="Peptidase M28" evidence="12">
    <location>
        <begin position="232"/>
        <end position="446"/>
    </location>
</feature>
<dbReference type="SUPFAM" id="SSF52025">
    <property type="entry name" value="PA domain"/>
    <property type="match status" value="1"/>
</dbReference>
<comment type="caution">
    <text evidence="13">The sequence shown here is derived from an EMBL/GenBank/DDBJ whole genome shotgun (WGS) entry which is preliminary data.</text>
</comment>
<dbReference type="InterPro" id="IPR046450">
    <property type="entry name" value="PA_dom_sf"/>
</dbReference>
<organism evidence="13 14">
    <name type="scientific">Marasmius tenuissimus</name>
    <dbReference type="NCBI Taxonomy" id="585030"/>
    <lineage>
        <taxon>Eukaryota</taxon>
        <taxon>Fungi</taxon>
        <taxon>Dikarya</taxon>
        <taxon>Basidiomycota</taxon>
        <taxon>Agaricomycotina</taxon>
        <taxon>Agaricomycetes</taxon>
        <taxon>Agaricomycetidae</taxon>
        <taxon>Agaricales</taxon>
        <taxon>Marasmiineae</taxon>
        <taxon>Marasmiaceae</taxon>
        <taxon>Marasmius</taxon>
    </lineage>
</organism>
<gene>
    <name evidence="13" type="ORF">AAF712_003246</name>
</gene>
<evidence type="ECO:0000256" key="4">
    <source>
        <dbReference type="ARBA" id="ARBA00022438"/>
    </source>
</evidence>
<dbReference type="CDD" id="cd03876">
    <property type="entry name" value="M28_SGAP_like"/>
    <property type="match status" value="1"/>
</dbReference>
<comment type="similarity">
    <text evidence="3">Belongs to the peptidase M28 family. M28A subfamily.</text>
</comment>
<dbReference type="InterPro" id="IPR041756">
    <property type="entry name" value="M28_SGAP-like"/>
</dbReference>
<evidence type="ECO:0000256" key="2">
    <source>
        <dbReference type="ARBA" id="ARBA00005634"/>
    </source>
</evidence>
<keyword evidence="7" id="KW-0732">Signal</keyword>
<evidence type="ECO:0000259" key="12">
    <source>
        <dbReference type="Pfam" id="PF04389"/>
    </source>
</evidence>
<evidence type="ECO:0000256" key="3">
    <source>
        <dbReference type="ARBA" id="ARBA00005957"/>
    </source>
</evidence>
<reference evidence="13 14" key="1">
    <citation type="submission" date="2024-05" db="EMBL/GenBank/DDBJ databases">
        <title>A draft genome resource for the thread blight pathogen Marasmius tenuissimus strain MS-2.</title>
        <authorList>
            <person name="Yulfo-Soto G.E."/>
            <person name="Baruah I.K."/>
            <person name="Amoako-Attah I."/>
            <person name="Bukari Y."/>
            <person name="Meinhardt L.W."/>
            <person name="Bailey B.A."/>
            <person name="Cohen S.P."/>
        </authorList>
    </citation>
    <scope>NUCLEOTIDE SEQUENCE [LARGE SCALE GENOMIC DNA]</scope>
    <source>
        <strain evidence="13 14">MS-2</strain>
    </source>
</reference>
<comment type="cofactor">
    <cofactor evidence="1">
        <name>Zn(2+)</name>
        <dbReference type="ChEBI" id="CHEBI:29105"/>
    </cofactor>
</comment>
<feature type="domain" description="PA" evidence="11">
    <location>
        <begin position="117"/>
        <end position="203"/>
    </location>
</feature>
<evidence type="ECO:0000256" key="7">
    <source>
        <dbReference type="ARBA" id="ARBA00022729"/>
    </source>
</evidence>
<dbReference type="PANTHER" id="PTHR12147">
    <property type="entry name" value="METALLOPEPTIDASE M28 FAMILY MEMBER"/>
    <property type="match status" value="1"/>
</dbReference>
<sequence>MAAALRVEERAPLSRRGLVDSETLRSKITIEALLGHAQKLQDFAYATEARNRVFGSAGHNSSVDYFYETLNGLGDYYDVTLQPFSAFAYAPGEHALNIDGEPSTSRVFDYSPNGNVTEVLVPVANSGCDAEDYPAELSGKIGLISRGNCDFGLKSALAGAAGAIGAVVHNNVEGDIQGTLGPPPRPEGDYVPTLSVSRDTGLEWRSAIEGGAKITANIVVDGSVTQLVSTNNVIAQTKGGNQDDVLFLGAHSDSVPAGPGINDNGSGSVALLEIAKQLAGSDVNNAVRFAWWSAEESGLLGAEHWVTTASQEERDKVRLYLNFDMIASPNYALNAYDGDGSEFGVAGPPGSAEAEQLFHDYFASVGLNSTASEFNGRSDYGPFLDAGIASGGLDTGAEGIKTEEEAEKFGGEAGVAYDVNYHQAGDTIDNLALDALEANTKAIAHAVAVYGASFDSLPPKEAAFVAKSAFVTERKQQVRLYKGDLLIA</sequence>
<dbReference type="PANTHER" id="PTHR12147:SF26">
    <property type="entry name" value="PEPTIDASE M28 DOMAIN-CONTAINING PROTEIN"/>
    <property type="match status" value="1"/>
</dbReference>
<dbReference type="Proteomes" id="UP001437256">
    <property type="component" value="Unassembled WGS sequence"/>
</dbReference>
<dbReference type="EC" id="3.4.-.-" evidence="10"/>
<name>A0ABR3A9A7_9AGAR</name>
<accession>A0ABR3A9A7</accession>
<evidence type="ECO:0000256" key="6">
    <source>
        <dbReference type="ARBA" id="ARBA00022723"/>
    </source>
</evidence>
<dbReference type="InterPro" id="IPR007484">
    <property type="entry name" value="Peptidase_M28"/>
</dbReference>
<evidence type="ECO:0000259" key="11">
    <source>
        <dbReference type="Pfam" id="PF02225"/>
    </source>
</evidence>
<dbReference type="InterPro" id="IPR003137">
    <property type="entry name" value="PA_domain"/>
</dbReference>
<dbReference type="Pfam" id="PF02225">
    <property type="entry name" value="PA"/>
    <property type="match status" value="1"/>
</dbReference>
<evidence type="ECO:0000256" key="5">
    <source>
        <dbReference type="ARBA" id="ARBA00022670"/>
    </source>
</evidence>
<keyword evidence="9 10" id="KW-0862">Zinc</keyword>
<dbReference type="EMBL" id="JBBXMP010000011">
    <property type="protein sequence ID" value="KAL0069588.1"/>
    <property type="molecule type" value="Genomic_DNA"/>
</dbReference>